<dbReference type="GO" id="GO:0030288">
    <property type="term" value="C:outer membrane-bounded periplasmic space"/>
    <property type="evidence" value="ECO:0007669"/>
    <property type="project" value="TreeGrafter"/>
</dbReference>
<feature type="region of interest" description="Disordered" evidence="5">
    <location>
        <begin position="213"/>
        <end position="232"/>
    </location>
</feature>
<evidence type="ECO:0000259" key="8">
    <source>
        <dbReference type="Pfam" id="PF17188"/>
    </source>
</evidence>
<dbReference type="PANTHER" id="PTHR38782">
    <property type="match status" value="1"/>
</dbReference>
<evidence type="ECO:0000256" key="6">
    <source>
        <dbReference type="SAM" id="SignalP"/>
    </source>
</evidence>
<dbReference type="PANTHER" id="PTHR38782:SF1">
    <property type="entry name" value="SIGMA-E FACTOR REGULATORY PROTEIN RSEB"/>
    <property type="match status" value="1"/>
</dbReference>
<keyword evidence="4" id="KW-0574">Periplasm</keyword>
<dbReference type="eggNOG" id="COG3026">
    <property type="taxonomic scope" value="Bacteria"/>
</dbReference>
<keyword evidence="10" id="KW-1185">Reference proteome</keyword>
<feature type="signal peptide" evidence="6">
    <location>
        <begin position="1"/>
        <end position="33"/>
    </location>
</feature>
<dbReference type="CDD" id="cd16327">
    <property type="entry name" value="RseB"/>
    <property type="match status" value="1"/>
</dbReference>
<dbReference type="Gene3D" id="3.30.200.100">
    <property type="entry name" value="MucB/RseB, C-terminal domain"/>
    <property type="match status" value="1"/>
</dbReference>
<dbReference type="Pfam" id="PF17188">
    <property type="entry name" value="MucB_RseB_C"/>
    <property type="match status" value="1"/>
</dbReference>
<dbReference type="HOGENOM" id="CLU_054710_0_0_6"/>
<dbReference type="Pfam" id="PF03888">
    <property type="entry name" value="MucB_RseB"/>
    <property type="match status" value="1"/>
</dbReference>
<evidence type="ECO:0000256" key="3">
    <source>
        <dbReference type="ARBA" id="ARBA00022729"/>
    </source>
</evidence>
<sequence>MQPSSVMNRLANPWSARRLCLLLLCLSTPLAGASEQQARVVTDAPVAELLERMSEALRALSYEGTLVYLHDNQLETLHLIHRVAAGHTQERLVALSGPVRALSRDSRRVNCTMRDGYGISVRSAGGGGLIDTNGIDPERLGEHYRVERLGRGRVAGRDTEVIGIIPRDALRYGYRFHIDRETALPLKSDLIDRSEQALEQLMFATLTFHPADGTEPEAAPQGVREAPVTEPPPQWRFADQPLGFELVTYHRIPQDDGGVLEHFLFTDRLSAYSIYVEQTEDPGLEGATNIGAVHAAGAWREGYQITAVGEVPVATVEAAVAGVRRHAED</sequence>
<dbReference type="PIRSF" id="PIRSF005427">
    <property type="entry name" value="RseB"/>
    <property type="match status" value="1"/>
</dbReference>
<comment type="similarity">
    <text evidence="2">Belongs to the RseB family.</text>
</comment>
<dbReference type="InterPro" id="IPR033434">
    <property type="entry name" value="MucB/RseB_N"/>
</dbReference>
<dbReference type="GO" id="GO:0032885">
    <property type="term" value="P:regulation of polysaccharide biosynthetic process"/>
    <property type="evidence" value="ECO:0007669"/>
    <property type="project" value="TreeGrafter"/>
</dbReference>
<evidence type="ECO:0000259" key="7">
    <source>
        <dbReference type="Pfam" id="PF03888"/>
    </source>
</evidence>
<organism evidence="9 10">
    <name type="scientific">Marichromatium purpuratum 984</name>
    <dbReference type="NCBI Taxonomy" id="765910"/>
    <lineage>
        <taxon>Bacteria</taxon>
        <taxon>Pseudomonadati</taxon>
        <taxon>Pseudomonadota</taxon>
        <taxon>Gammaproteobacteria</taxon>
        <taxon>Chromatiales</taxon>
        <taxon>Chromatiaceae</taxon>
        <taxon>Marichromatium</taxon>
    </lineage>
</organism>
<dbReference type="InterPro" id="IPR005588">
    <property type="entry name" value="MucB_RseB"/>
</dbReference>
<dbReference type="InterPro" id="IPR038484">
    <property type="entry name" value="MucB/RseB_C_sf"/>
</dbReference>
<comment type="subcellular location">
    <subcellularLocation>
        <location evidence="1">Periplasm</location>
    </subcellularLocation>
</comment>
<feature type="domain" description="MucB/RseB N-terminal" evidence="7">
    <location>
        <begin position="47"/>
        <end position="210"/>
    </location>
</feature>
<accession>W0E423</accession>
<feature type="domain" description="MucB/RseB C-terminal" evidence="8">
    <location>
        <begin position="231"/>
        <end position="323"/>
    </location>
</feature>
<dbReference type="Proteomes" id="UP000005275">
    <property type="component" value="Chromosome"/>
</dbReference>
<dbReference type="AlphaFoldDB" id="W0E423"/>
<dbReference type="GO" id="GO:0045152">
    <property type="term" value="F:antisigma factor binding"/>
    <property type="evidence" value="ECO:0007669"/>
    <property type="project" value="TreeGrafter"/>
</dbReference>
<evidence type="ECO:0000256" key="1">
    <source>
        <dbReference type="ARBA" id="ARBA00004418"/>
    </source>
</evidence>
<proteinExistence type="inferred from homology"/>
<dbReference type="KEGG" id="mpur:MARPU_08910"/>
<evidence type="ECO:0000256" key="4">
    <source>
        <dbReference type="ARBA" id="ARBA00022764"/>
    </source>
</evidence>
<evidence type="ECO:0000256" key="5">
    <source>
        <dbReference type="SAM" id="MobiDB-lite"/>
    </source>
</evidence>
<evidence type="ECO:0000256" key="2">
    <source>
        <dbReference type="ARBA" id="ARBA00008150"/>
    </source>
</evidence>
<dbReference type="STRING" id="765910.MARPU_08910"/>
<dbReference type="InterPro" id="IPR033436">
    <property type="entry name" value="MucB/RseB_C"/>
</dbReference>
<protein>
    <submittedName>
        <fullName evidence="9">Sigma E regulatory protein, MucB/RseB</fullName>
    </submittedName>
</protein>
<evidence type="ECO:0000313" key="10">
    <source>
        <dbReference type="Proteomes" id="UP000005275"/>
    </source>
</evidence>
<dbReference type="EMBL" id="CP007031">
    <property type="protein sequence ID" value="AHF03969.1"/>
    <property type="molecule type" value="Genomic_DNA"/>
</dbReference>
<keyword evidence="3 6" id="KW-0732">Signal</keyword>
<evidence type="ECO:0000313" key="9">
    <source>
        <dbReference type="EMBL" id="AHF03969.1"/>
    </source>
</evidence>
<dbReference type="Gene3D" id="2.50.20.10">
    <property type="entry name" value="Lipoprotein localisation LolA/LolB/LppX"/>
    <property type="match status" value="1"/>
</dbReference>
<gene>
    <name evidence="9" type="ORF">MARPU_08910</name>
</gene>
<feature type="chain" id="PRO_5004787250" evidence="6">
    <location>
        <begin position="34"/>
        <end position="329"/>
    </location>
</feature>
<dbReference type="OrthoDB" id="7067274at2"/>
<reference evidence="9 10" key="1">
    <citation type="submission" date="2013-12" db="EMBL/GenBank/DDBJ databases">
        <authorList>
            <consortium name="DOE Joint Genome Institute"/>
            <person name="Bryant D.A."/>
            <person name="Huntemann M."/>
            <person name="Han J."/>
            <person name="Chen A."/>
            <person name="Kyrpides N."/>
            <person name="Mavromatis K."/>
            <person name="Markowitz V."/>
            <person name="Palaniappan K."/>
            <person name="Ivanova N."/>
            <person name="Schaumberg A."/>
            <person name="Pati A."/>
            <person name="Liolios K."/>
            <person name="Nordberg H.P."/>
            <person name="Cantor M.N."/>
            <person name="Hua S.X."/>
            <person name="Woyke T."/>
        </authorList>
    </citation>
    <scope>NUCLEOTIDE SEQUENCE [LARGE SCALE GENOMIC DNA]</scope>
    <source>
        <strain evidence="9 10">984</strain>
    </source>
</reference>
<name>W0E423_MARPU</name>